<dbReference type="CDD" id="cd07326">
    <property type="entry name" value="M56_BlaR1_MecR1_like"/>
    <property type="match status" value="1"/>
</dbReference>
<evidence type="ECO:0000313" key="9">
    <source>
        <dbReference type="EMBL" id="OHV20990.1"/>
    </source>
</evidence>
<dbReference type="PANTHER" id="PTHR34978">
    <property type="entry name" value="POSSIBLE SENSOR-TRANSDUCER PROTEIN BLAR"/>
    <property type="match status" value="1"/>
</dbReference>
<keyword evidence="7" id="KW-0812">Transmembrane</keyword>
<keyword evidence="3 6" id="KW-0378">Hydrolase</keyword>
<dbReference type="RefSeq" id="WP_071066620.1">
    <property type="nucleotide sequence ID" value="NZ_MAXA01000259.1"/>
</dbReference>
<evidence type="ECO:0000259" key="8">
    <source>
        <dbReference type="Pfam" id="PF01435"/>
    </source>
</evidence>
<dbReference type="GO" id="GO:0046872">
    <property type="term" value="F:metal ion binding"/>
    <property type="evidence" value="ECO:0007669"/>
    <property type="project" value="UniProtKB-KW"/>
</dbReference>
<evidence type="ECO:0000256" key="6">
    <source>
        <dbReference type="RuleBase" id="RU003983"/>
    </source>
</evidence>
<feature type="transmembrane region" description="Helical" evidence="7">
    <location>
        <begin position="37"/>
        <end position="54"/>
    </location>
</feature>
<dbReference type="AlphaFoldDB" id="A0A1S1PGZ2"/>
<evidence type="ECO:0000256" key="7">
    <source>
        <dbReference type="SAM" id="Phobius"/>
    </source>
</evidence>
<protein>
    <submittedName>
        <fullName evidence="9">Peptidase M48</fullName>
    </submittedName>
</protein>
<evidence type="ECO:0000256" key="3">
    <source>
        <dbReference type="ARBA" id="ARBA00022801"/>
    </source>
</evidence>
<feature type="transmembrane region" description="Helical" evidence="7">
    <location>
        <begin position="284"/>
        <end position="306"/>
    </location>
</feature>
<evidence type="ECO:0000256" key="4">
    <source>
        <dbReference type="ARBA" id="ARBA00022833"/>
    </source>
</evidence>
<evidence type="ECO:0000256" key="2">
    <source>
        <dbReference type="ARBA" id="ARBA00022723"/>
    </source>
</evidence>
<evidence type="ECO:0000256" key="5">
    <source>
        <dbReference type="ARBA" id="ARBA00023049"/>
    </source>
</evidence>
<evidence type="ECO:0000313" key="10">
    <source>
        <dbReference type="Proteomes" id="UP000179769"/>
    </source>
</evidence>
<dbReference type="GO" id="GO:0004222">
    <property type="term" value="F:metalloendopeptidase activity"/>
    <property type="evidence" value="ECO:0007669"/>
    <property type="project" value="InterPro"/>
</dbReference>
<dbReference type="GO" id="GO:0006508">
    <property type="term" value="P:proteolysis"/>
    <property type="evidence" value="ECO:0007669"/>
    <property type="project" value="UniProtKB-KW"/>
</dbReference>
<dbReference type="Proteomes" id="UP000179769">
    <property type="component" value="Unassembled WGS sequence"/>
</dbReference>
<organism evidence="9 10">
    <name type="scientific">Parafrankia soli</name>
    <dbReference type="NCBI Taxonomy" id="2599596"/>
    <lineage>
        <taxon>Bacteria</taxon>
        <taxon>Bacillati</taxon>
        <taxon>Actinomycetota</taxon>
        <taxon>Actinomycetes</taxon>
        <taxon>Frankiales</taxon>
        <taxon>Frankiaceae</taxon>
        <taxon>Parafrankia</taxon>
    </lineage>
</organism>
<comment type="cofactor">
    <cofactor evidence="6">
        <name>Zn(2+)</name>
        <dbReference type="ChEBI" id="CHEBI:29105"/>
    </cofactor>
    <text evidence="6">Binds 1 zinc ion per subunit.</text>
</comment>
<dbReference type="EMBL" id="MAXA01000259">
    <property type="protein sequence ID" value="OHV20990.1"/>
    <property type="molecule type" value="Genomic_DNA"/>
</dbReference>
<comment type="similarity">
    <text evidence="6">Belongs to the peptidase M48 family.</text>
</comment>
<keyword evidence="7" id="KW-1133">Transmembrane helix</keyword>
<reference evidence="10" key="1">
    <citation type="submission" date="2016-07" db="EMBL/GenBank/DDBJ databases">
        <title>Frankia sp. NRRL B-16219 Genome sequencing.</title>
        <authorList>
            <person name="Ghodhbane-Gtari F."/>
            <person name="Swanson E."/>
            <person name="Gueddou A."/>
            <person name="Louati M."/>
            <person name="Nouioui I."/>
            <person name="Hezbri K."/>
            <person name="Abebe-Akele F."/>
            <person name="Simpson S."/>
            <person name="Morris K."/>
            <person name="Thomas K."/>
            <person name="Gtari M."/>
            <person name="Tisa L.S."/>
        </authorList>
    </citation>
    <scope>NUCLEOTIDE SEQUENCE [LARGE SCALE GENOMIC DNA]</scope>
    <source>
        <strain evidence="10">NRRL B-16219</strain>
    </source>
</reference>
<gene>
    <name evidence="9" type="ORF">BBK14_27245</name>
</gene>
<proteinExistence type="inferred from homology"/>
<keyword evidence="5 6" id="KW-0482">Metalloprotease</keyword>
<keyword evidence="10" id="KW-1185">Reference proteome</keyword>
<name>A0A1S1PGZ2_9ACTN</name>
<dbReference type="PANTHER" id="PTHR34978:SF3">
    <property type="entry name" value="SLR0241 PROTEIN"/>
    <property type="match status" value="1"/>
</dbReference>
<dbReference type="InterPro" id="IPR001915">
    <property type="entry name" value="Peptidase_M48"/>
</dbReference>
<evidence type="ECO:0000256" key="1">
    <source>
        <dbReference type="ARBA" id="ARBA00022670"/>
    </source>
</evidence>
<dbReference type="InterPro" id="IPR052173">
    <property type="entry name" value="Beta-lactam_resp_regulator"/>
</dbReference>
<keyword evidence="2" id="KW-0479">Metal-binding</keyword>
<feature type="domain" description="Peptidase M48" evidence="8">
    <location>
        <begin position="124"/>
        <end position="194"/>
    </location>
</feature>
<sequence length="319" mass="33050">MTTLTLVFLLALALFPAVVGLAGSRAAADAARYLPPVAATVLLTTFAVTVSVAVETMLSLSAYLGTVDLFPAAHPHDWSTPILRATLPIPHAAGLATGALAVILLGRTGVHLIRVVVGARRTAAAAAALPAVGGLAIVDDTAAHAYAVPGRNRRVVVSTGILRLLTGPQRRALLAHEQAHLRHHHHRYAQLTRLAAAANPLTALIAPAVDHAIERWADAAAVRAVGDPSTVAHALGRAALGRPAAPPHRPGAAHDHPHGLGAAHDHVVDRVHDLLDPLLRQTRAGVLLAVATMLCWASTAAVVLYIHGVIELAEATVAR</sequence>
<dbReference type="Pfam" id="PF01435">
    <property type="entry name" value="Peptidase_M48"/>
    <property type="match status" value="1"/>
</dbReference>
<keyword evidence="4 6" id="KW-0862">Zinc</keyword>
<dbReference type="OrthoDB" id="3215037at2"/>
<keyword evidence="7" id="KW-0472">Membrane</keyword>
<keyword evidence="1 6" id="KW-0645">Protease</keyword>
<accession>A0A1S1PGZ2</accession>
<comment type="caution">
    <text evidence="9">The sequence shown here is derived from an EMBL/GenBank/DDBJ whole genome shotgun (WGS) entry which is preliminary data.</text>
</comment>
<dbReference type="Gene3D" id="3.30.2010.10">
    <property type="entry name" value="Metalloproteases ('zincins'), catalytic domain"/>
    <property type="match status" value="1"/>
</dbReference>